<reference evidence="1 2" key="1">
    <citation type="submission" date="2019-05" db="EMBL/GenBank/DDBJ databases">
        <title>Another draft genome of Portunus trituberculatus and its Hox gene families provides insights of decapod evolution.</title>
        <authorList>
            <person name="Jeong J.-H."/>
            <person name="Song I."/>
            <person name="Kim S."/>
            <person name="Choi T."/>
            <person name="Kim D."/>
            <person name="Ryu S."/>
            <person name="Kim W."/>
        </authorList>
    </citation>
    <scope>NUCLEOTIDE SEQUENCE [LARGE SCALE GENOMIC DNA]</scope>
    <source>
        <tissue evidence="1">Muscle</tissue>
    </source>
</reference>
<evidence type="ECO:0000313" key="2">
    <source>
        <dbReference type="Proteomes" id="UP000324222"/>
    </source>
</evidence>
<name>A0A5B7EBI5_PORTR</name>
<comment type="caution">
    <text evidence="1">The sequence shown here is derived from an EMBL/GenBank/DDBJ whole genome shotgun (WGS) entry which is preliminary data.</text>
</comment>
<accession>A0A5B7EBI5</accession>
<dbReference type="AlphaFoldDB" id="A0A5B7EBI5"/>
<gene>
    <name evidence="1" type="ORF">E2C01_023412</name>
</gene>
<dbReference type="Proteomes" id="UP000324222">
    <property type="component" value="Unassembled WGS sequence"/>
</dbReference>
<protein>
    <submittedName>
        <fullName evidence="1">Uncharacterized protein</fullName>
    </submittedName>
</protein>
<proteinExistence type="predicted"/>
<evidence type="ECO:0000313" key="1">
    <source>
        <dbReference type="EMBL" id="MPC30154.1"/>
    </source>
</evidence>
<keyword evidence="2" id="KW-1185">Reference proteome</keyword>
<organism evidence="1 2">
    <name type="scientific">Portunus trituberculatus</name>
    <name type="common">Swimming crab</name>
    <name type="synonym">Neptunus trituberculatus</name>
    <dbReference type="NCBI Taxonomy" id="210409"/>
    <lineage>
        <taxon>Eukaryota</taxon>
        <taxon>Metazoa</taxon>
        <taxon>Ecdysozoa</taxon>
        <taxon>Arthropoda</taxon>
        <taxon>Crustacea</taxon>
        <taxon>Multicrustacea</taxon>
        <taxon>Malacostraca</taxon>
        <taxon>Eumalacostraca</taxon>
        <taxon>Eucarida</taxon>
        <taxon>Decapoda</taxon>
        <taxon>Pleocyemata</taxon>
        <taxon>Brachyura</taxon>
        <taxon>Eubrachyura</taxon>
        <taxon>Portunoidea</taxon>
        <taxon>Portunidae</taxon>
        <taxon>Portuninae</taxon>
        <taxon>Portunus</taxon>
    </lineage>
</organism>
<dbReference type="EMBL" id="VSRR010002202">
    <property type="protein sequence ID" value="MPC30154.1"/>
    <property type="molecule type" value="Genomic_DNA"/>
</dbReference>
<sequence length="135" mass="14842">MIKATHLETRLDRSYRTPRIALFTLKEVQTSVLLQDCVGGSAAPVENEYGSTGAAVACSLTWHQGHPTTSQTPHQLVEAQSHFKIDQVIKILAAKTLNAERIRCSGLRKQATDDILESDVQHGKATLAWYESNGL</sequence>